<dbReference type="InterPro" id="IPR001279">
    <property type="entry name" value="Metallo-B-lactamas"/>
</dbReference>
<dbReference type="Gene3D" id="3.60.15.10">
    <property type="entry name" value="Ribonuclease Z/Hydroxyacylglutathione hydrolase-like"/>
    <property type="match status" value="1"/>
</dbReference>
<proteinExistence type="predicted"/>
<dbReference type="EMBL" id="JAGIOA010000001">
    <property type="protein sequence ID" value="MBP2376863.1"/>
    <property type="molecule type" value="Genomic_DNA"/>
</dbReference>
<gene>
    <name evidence="2" type="ORF">JOF42_000358</name>
</gene>
<comment type="caution">
    <text evidence="2">The sequence shown here is derived from an EMBL/GenBank/DDBJ whole genome shotgun (WGS) entry which is preliminary data.</text>
</comment>
<keyword evidence="3" id="KW-1185">Reference proteome</keyword>
<dbReference type="Pfam" id="PF00753">
    <property type="entry name" value="Lactamase_B"/>
    <property type="match status" value="1"/>
</dbReference>
<accession>A0ABS4WL54</accession>
<dbReference type="InterPro" id="IPR036866">
    <property type="entry name" value="RibonucZ/Hydroxyglut_hydro"/>
</dbReference>
<dbReference type="InterPro" id="IPR052159">
    <property type="entry name" value="Competence_DNA_uptake"/>
</dbReference>
<evidence type="ECO:0000313" key="2">
    <source>
        <dbReference type="EMBL" id="MBP2376863.1"/>
    </source>
</evidence>
<dbReference type="PANTHER" id="PTHR30619">
    <property type="entry name" value="DNA INTERNALIZATION/COMPETENCE PROTEIN COMEC/REC2"/>
    <property type="match status" value="1"/>
</dbReference>
<dbReference type="RefSeq" id="WP_210096282.1">
    <property type="nucleotide sequence ID" value="NZ_BAAAIO010000001.1"/>
</dbReference>
<reference evidence="2 3" key="1">
    <citation type="submission" date="2021-03" db="EMBL/GenBank/DDBJ databases">
        <title>Sequencing the genomes of 1000 actinobacteria strains.</title>
        <authorList>
            <person name="Klenk H.-P."/>
        </authorList>
    </citation>
    <scope>NUCLEOTIDE SEQUENCE [LARGE SCALE GENOMIC DNA]</scope>
    <source>
        <strain evidence="2 3">DSM 13468</strain>
    </source>
</reference>
<feature type="domain" description="Metallo-beta-lactamase" evidence="1">
    <location>
        <begin position="29"/>
        <end position="175"/>
    </location>
</feature>
<protein>
    <recommendedName>
        <fullName evidence="1">Metallo-beta-lactamase domain-containing protein</fullName>
    </recommendedName>
</protein>
<evidence type="ECO:0000313" key="3">
    <source>
        <dbReference type="Proteomes" id="UP000703720"/>
    </source>
</evidence>
<dbReference type="PANTHER" id="PTHR30619:SF1">
    <property type="entry name" value="RECOMBINATION PROTEIN 2"/>
    <property type="match status" value="1"/>
</dbReference>
<dbReference type="Proteomes" id="UP000703720">
    <property type="component" value="Unassembled WGS sequence"/>
</dbReference>
<organism evidence="2 3">
    <name type="scientific">Microbacterium phyllosphaerae</name>
    <dbReference type="NCBI Taxonomy" id="124798"/>
    <lineage>
        <taxon>Bacteria</taxon>
        <taxon>Bacillati</taxon>
        <taxon>Actinomycetota</taxon>
        <taxon>Actinomycetes</taxon>
        <taxon>Micrococcales</taxon>
        <taxon>Microbacteriaceae</taxon>
        <taxon>Microbacterium</taxon>
    </lineage>
</organism>
<sequence length="365" mass="40160">MSKRPRTYMRVLNVGDGACAVFTLPWEQSHFIVDCGATTRGKGVESARILSDALGESSRKVEAVLITHFDADHWAGILKFPTQWKAAPARPVTMRYPHLLPKRQGGKQQAAHLLLQAALVGASVTPITDIINAWRTAGATVHASPVKRGDSFTAAGEDWDVHWPPANTSVFVKVTRDNMHELADRIDGLAEKSPAFASAIDSVYEDWLTAERRSGLPDGTSSGSDVSAASVVRTLGLDEDELKTITRKLSAYANMLSVVHSTDFVINFGDCELTGLNALLRLQRKDSDLQSTYKVVFAPHHGTQIPRPSLQHAFPSARERLISQNGPQRLSKAQANVDVIAFKDMITLDKHINIHEHGHFYYPVR</sequence>
<name>A0ABS4WL54_9MICO</name>
<evidence type="ECO:0000259" key="1">
    <source>
        <dbReference type="Pfam" id="PF00753"/>
    </source>
</evidence>
<dbReference type="SUPFAM" id="SSF56281">
    <property type="entry name" value="Metallo-hydrolase/oxidoreductase"/>
    <property type="match status" value="1"/>
</dbReference>